<dbReference type="Pfam" id="PF00528">
    <property type="entry name" value="BPD_transp_1"/>
    <property type="match status" value="1"/>
</dbReference>
<dbReference type="GO" id="GO:0005886">
    <property type="term" value="C:plasma membrane"/>
    <property type="evidence" value="ECO:0007669"/>
    <property type="project" value="UniProtKB-SubCell"/>
</dbReference>
<comment type="subcellular location">
    <subcellularLocation>
        <location evidence="1 7">Cell membrane</location>
        <topology evidence="1 7">Multi-pass membrane protein</topology>
    </subcellularLocation>
</comment>
<feature type="transmembrane region" description="Helical" evidence="7">
    <location>
        <begin position="193"/>
        <end position="214"/>
    </location>
</feature>
<feature type="transmembrane region" description="Helical" evidence="7">
    <location>
        <begin position="140"/>
        <end position="164"/>
    </location>
</feature>
<evidence type="ECO:0000256" key="6">
    <source>
        <dbReference type="ARBA" id="ARBA00023136"/>
    </source>
</evidence>
<keyword evidence="2 7" id="KW-0813">Transport</keyword>
<feature type="domain" description="ABC transmembrane type-1" evidence="8">
    <location>
        <begin position="78"/>
        <end position="268"/>
    </location>
</feature>
<feature type="transmembrane region" description="Helical" evidence="7">
    <location>
        <begin position="110"/>
        <end position="128"/>
    </location>
</feature>
<comment type="similarity">
    <text evidence="7">Belongs to the binding-protein-dependent transport system permease family.</text>
</comment>
<dbReference type="SUPFAM" id="SSF161098">
    <property type="entry name" value="MetI-like"/>
    <property type="match status" value="1"/>
</dbReference>
<evidence type="ECO:0000256" key="4">
    <source>
        <dbReference type="ARBA" id="ARBA00022692"/>
    </source>
</evidence>
<sequence length="283" mass="31825">MKNMSFYTRTKIENAIKILVSLIITAVVIGPILITLFAAVKTSSDMVNTSPLLLPAFKNITFDNLKEVLSNRLLPYAIRNTTIIVVISIFFNVMIGSVTAYILERFKFPFRKVIFLLFFVGMMIPTYITEIARFKVIQGLGLYNTLGAPIFIYIASDLTQIYIYRQFISKLPVSLDESALLDGCSYFTVFRKIIFPLLAPATSTLIIIKAVAIINDMYIPYLYMPNTKLKTMTTFLMGYANAESGSWQKLSAAVIIVMIPTFVIYVMFQKNIMEGLAAGAVKE</sequence>
<dbReference type="STRING" id="1121316.SAMN02745207_02243"/>
<reference evidence="9 10" key="1">
    <citation type="submission" date="2016-11" db="EMBL/GenBank/DDBJ databases">
        <authorList>
            <person name="Jaros S."/>
            <person name="Januszkiewicz K."/>
            <person name="Wedrychowicz H."/>
        </authorList>
    </citation>
    <scope>NUCLEOTIDE SEQUENCE [LARGE SCALE GENOMIC DNA]</scope>
    <source>
        <strain evidence="9 10">DSM 8605</strain>
    </source>
</reference>
<keyword evidence="4 7" id="KW-0812">Transmembrane</keyword>
<evidence type="ECO:0000256" key="2">
    <source>
        <dbReference type="ARBA" id="ARBA00022448"/>
    </source>
</evidence>
<organism evidence="9 10">
    <name type="scientific">Clostridium grantii DSM 8605</name>
    <dbReference type="NCBI Taxonomy" id="1121316"/>
    <lineage>
        <taxon>Bacteria</taxon>
        <taxon>Bacillati</taxon>
        <taxon>Bacillota</taxon>
        <taxon>Clostridia</taxon>
        <taxon>Eubacteriales</taxon>
        <taxon>Clostridiaceae</taxon>
        <taxon>Clostridium</taxon>
    </lineage>
</organism>
<dbReference type="PROSITE" id="PS50928">
    <property type="entry name" value="ABC_TM1"/>
    <property type="match status" value="1"/>
</dbReference>
<dbReference type="EMBL" id="FQXM01000011">
    <property type="protein sequence ID" value="SHH73499.1"/>
    <property type="molecule type" value="Genomic_DNA"/>
</dbReference>
<feature type="transmembrane region" description="Helical" evidence="7">
    <location>
        <begin position="20"/>
        <end position="40"/>
    </location>
</feature>
<keyword evidence="5 7" id="KW-1133">Transmembrane helix</keyword>
<gene>
    <name evidence="9" type="ORF">SAMN02745207_02243</name>
</gene>
<evidence type="ECO:0000256" key="5">
    <source>
        <dbReference type="ARBA" id="ARBA00022989"/>
    </source>
</evidence>
<keyword evidence="10" id="KW-1185">Reference proteome</keyword>
<evidence type="ECO:0000313" key="10">
    <source>
        <dbReference type="Proteomes" id="UP000184447"/>
    </source>
</evidence>
<evidence type="ECO:0000256" key="7">
    <source>
        <dbReference type="RuleBase" id="RU363032"/>
    </source>
</evidence>
<dbReference type="PANTHER" id="PTHR43744:SF3">
    <property type="entry name" value="LACTOSE TRANSPORT SYSTEM PERMEASE PROTEIN LACG"/>
    <property type="match status" value="1"/>
</dbReference>
<dbReference type="InterPro" id="IPR000515">
    <property type="entry name" value="MetI-like"/>
</dbReference>
<dbReference type="Gene3D" id="1.10.3720.10">
    <property type="entry name" value="MetI-like"/>
    <property type="match status" value="1"/>
</dbReference>
<keyword evidence="6 7" id="KW-0472">Membrane</keyword>
<evidence type="ECO:0000313" key="9">
    <source>
        <dbReference type="EMBL" id="SHH73499.1"/>
    </source>
</evidence>
<accession>A0A1M5VE26</accession>
<feature type="transmembrane region" description="Helical" evidence="7">
    <location>
        <begin position="83"/>
        <end position="103"/>
    </location>
</feature>
<keyword evidence="9" id="KW-0762">Sugar transport</keyword>
<evidence type="ECO:0000256" key="1">
    <source>
        <dbReference type="ARBA" id="ARBA00004651"/>
    </source>
</evidence>
<dbReference type="GO" id="GO:0055085">
    <property type="term" value="P:transmembrane transport"/>
    <property type="evidence" value="ECO:0007669"/>
    <property type="project" value="InterPro"/>
</dbReference>
<keyword evidence="3" id="KW-1003">Cell membrane</keyword>
<evidence type="ECO:0000256" key="3">
    <source>
        <dbReference type="ARBA" id="ARBA00022475"/>
    </source>
</evidence>
<feature type="transmembrane region" description="Helical" evidence="7">
    <location>
        <begin position="250"/>
        <end position="268"/>
    </location>
</feature>
<dbReference type="PANTHER" id="PTHR43744">
    <property type="entry name" value="ABC TRANSPORTER PERMEASE PROTEIN MG189-RELATED-RELATED"/>
    <property type="match status" value="1"/>
</dbReference>
<name>A0A1M5VE26_9CLOT</name>
<protein>
    <submittedName>
        <fullName evidence="9">Multiple sugar transport system permease protein</fullName>
    </submittedName>
</protein>
<dbReference type="InterPro" id="IPR035906">
    <property type="entry name" value="MetI-like_sf"/>
</dbReference>
<dbReference type="CDD" id="cd06261">
    <property type="entry name" value="TM_PBP2"/>
    <property type="match status" value="1"/>
</dbReference>
<proteinExistence type="inferred from homology"/>
<evidence type="ECO:0000259" key="8">
    <source>
        <dbReference type="PROSITE" id="PS50928"/>
    </source>
</evidence>
<dbReference type="AlphaFoldDB" id="A0A1M5VE26"/>
<dbReference type="RefSeq" id="WP_341465349.1">
    <property type="nucleotide sequence ID" value="NZ_FQXM01000011.1"/>
</dbReference>
<dbReference type="Proteomes" id="UP000184447">
    <property type="component" value="Unassembled WGS sequence"/>
</dbReference>